<evidence type="ECO:0000313" key="4">
    <source>
        <dbReference type="Proteomes" id="UP000034156"/>
    </source>
</evidence>
<sequence length="120" mass="12864">MISSLSTAPKQMMENPLSKLALDYLYQVLMVVCFFVFLFTGSGFLSEFPTVPTALMSIGGFFVGLGELINHPLQTRLLPTTANTLGATAKGYPRNNKPTGIVFVLSGLSIAGVGIYKLLS</sequence>
<evidence type="ECO:0000313" key="3">
    <source>
        <dbReference type="EMBL" id="TYP69926.1"/>
    </source>
</evidence>
<keyword evidence="1" id="KW-0472">Membrane</keyword>
<dbReference type="AlphaFoldDB" id="A0A0F7KJQ0"/>
<dbReference type="EMBL" id="CP011451">
    <property type="protein sequence ID" value="AKH39169.1"/>
    <property type="molecule type" value="Genomic_DNA"/>
</dbReference>
<dbReference type="KEGG" id="nco:AAW31_17235"/>
<reference evidence="2 4" key="2">
    <citation type="journal article" date="2016" name="Genome Announc.">
        <title>Genome Sequence of Nitrosomonas communis Strain Nm2, a Mesophilic Ammonia-Oxidizing Bacterium Isolated from Mediterranean Soil.</title>
        <authorList>
            <person name="Kozlowski J.A."/>
            <person name="Kits K.D."/>
            <person name="Stein L.Y."/>
        </authorList>
    </citation>
    <scope>NUCLEOTIDE SEQUENCE [LARGE SCALE GENOMIC DNA]</scope>
    <source>
        <strain evidence="2 4">Nm2</strain>
    </source>
</reference>
<dbReference type="Proteomes" id="UP000324176">
    <property type="component" value="Unassembled WGS sequence"/>
</dbReference>
<reference evidence="3 5" key="3">
    <citation type="submission" date="2019-07" db="EMBL/GenBank/DDBJ databases">
        <title>Active sludge and wastewater microbial communities from Klosterneuburg, Austria.</title>
        <authorList>
            <person name="Wagner M."/>
        </authorList>
    </citation>
    <scope>NUCLEOTIDE SEQUENCE [LARGE SCALE GENOMIC DNA]</scope>
    <source>
        <strain evidence="3 5">Nm2</strain>
    </source>
</reference>
<protein>
    <submittedName>
        <fullName evidence="2">Uncharacterized protein</fullName>
    </submittedName>
</protein>
<feature type="transmembrane region" description="Helical" evidence="1">
    <location>
        <begin position="100"/>
        <end position="119"/>
    </location>
</feature>
<proteinExistence type="predicted"/>
<feature type="transmembrane region" description="Helical" evidence="1">
    <location>
        <begin position="21"/>
        <end position="45"/>
    </location>
</feature>
<name>A0A0F7KJQ0_9PROT</name>
<evidence type="ECO:0000313" key="2">
    <source>
        <dbReference type="EMBL" id="AKH39169.1"/>
    </source>
</evidence>
<keyword evidence="1" id="KW-1133">Transmembrane helix</keyword>
<evidence type="ECO:0000313" key="5">
    <source>
        <dbReference type="Proteomes" id="UP000324176"/>
    </source>
</evidence>
<keyword evidence="1" id="KW-0812">Transmembrane</keyword>
<evidence type="ECO:0000256" key="1">
    <source>
        <dbReference type="SAM" id="Phobius"/>
    </source>
</evidence>
<gene>
    <name evidence="2" type="ORF">AAW31_17235</name>
    <name evidence="3" type="ORF">BCL69_11332</name>
</gene>
<organism evidence="2 4">
    <name type="scientific">Nitrosomonas communis</name>
    <dbReference type="NCBI Taxonomy" id="44574"/>
    <lineage>
        <taxon>Bacteria</taxon>
        <taxon>Pseudomonadati</taxon>
        <taxon>Pseudomonadota</taxon>
        <taxon>Betaproteobacteria</taxon>
        <taxon>Nitrosomonadales</taxon>
        <taxon>Nitrosomonadaceae</taxon>
        <taxon>Nitrosomonas</taxon>
    </lineage>
</organism>
<accession>A0A0F7KJQ0</accession>
<dbReference type="Proteomes" id="UP000034156">
    <property type="component" value="Chromosome"/>
</dbReference>
<reference evidence="4" key="1">
    <citation type="submission" date="2015-05" db="EMBL/GenBank/DDBJ databases">
        <title>Draft genome of Nitrosomonas communis strain Nm2.</title>
        <authorList>
            <person name="Kozlowski J.A."/>
            <person name="Kits K.D."/>
            <person name="Stein L.Y."/>
        </authorList>
    </citation>
    <scope>NUCLEOTIDE SEQUENCE [LARGE SCALE GENOMIC DNA]</scope>
    <source>
        <strain evidence="4">Nm2</strain>
    </source>
</reference>
<keyword evidence="4" id="KW-1185">Reference proteome</keyword>
<dbReference type="EMBL" id="VNHT01000133">
    <property type="protein sequence ID" value="TYP69926.1"/>
    <property type="molecule type" value="Genomic_DNA"/>
</dbReference>